<accession>A0A255I5A3</accession>
<sequence>MSRVCVFLADGFEEIEGLTVVDLLRRAGIETDTVSIMKRKEVNGAHNIIIMSDKLYEEVDYNNYDMLVLPGGMPGTLNLGSHKSLAALLKQFASEGKNISAICAAPSVLGDNGILKGKRAVCYPGFEERLAGAVVSNEKTIVDGNIITGKAMGTAIDFGLAIIEKLINQETANKIKASICYNI</sequence>
<dbReference type="RefSeq" id="WP_094379019.1">
    <property type="nucleotide sequence ID" value="NZ_NOKA02000035.1"/>
</dbReference>
<dbReference type="OrthoDB" id="9800516at2"/>
<dbReference type="NCBIfam" id="TIGR01383">
    <property type="entry name" value="not_thiJ"/>
    <property type="match status" value="1"/>
</dbReference>
<dbReference type="Pfam" id="PF01965">
    <property type="entry name" value="DJ-1_PfpI"/>
    <property type="match status" value="1"/>
</dbReference>
<dbReference type="GO" id="GO:0005737">
    <property type="term" value="C:cytoplasm"/>
    <property type="evidence" value="ECO:0007669"/>
    <property type="project" value="TreeGrafter"/>
</dbReference>
<dbReference type="Gene3D" id="3.40.50.880">
    <property type="match status" value="1"/>
</dbReference>
<comment type="caution">
    <text evidence="2">The sequence shown here is derived from an EMBL/GenBank/DDBJ whole genome shotgun (WGS) entry which is preliminary data.</text>
</comment>
<gene>
    <name evidence="2" type="ORF">C8E03_10782</name>
    <name evidence="3" type="ORF">CG710_014290</name>
</gene>
<protein>
    <submittedName>
        <fullName evidence="2">4-methyl-5(B-hydroxyethyl)-thiazole monophosphate biosynthesis</fullName>
    </submittedName>
    <submittedName>
        <fullName evidence="3">DJ-1 family protein</fullName>
    </submittedName>
</protein>
<proteinExistence type="predicted"/>
<dbReference type="Proteomes" id="UP000216411">
    <property type="component" value="Unassembled WGS sequence"/>
</dbReference>
<reference evidence="3 4" key="1">
    <citation type="journal article" date="2017" name="Genome Announc.">
        <title>Draft Genome Sequence of a Sporulating and Motile Strain of Lachnotalea glycerini Isolated from Water in Quebec City, Canada.</title>
        <authorList>
            <person name="Maheux A.F."/>
            <person name="Boudreau D.K."/>
            <person name="Berube E."/>
            <person name="Boissinot M."/>
            <person name="Raymond F."/>
            <person name="Brodeur S."/>
            <person name="Corbeil J."/>
            <person name="Isabel S."/>
            <person name="Omar R.F."/>
            <person name="Bergeron M.G."/>
        </authorList>
    </citation>
    <scope>NUCLEOTIDE SEQUENCE [LARGE SCALE GENOMIC DNA]</scope>
    <source>
        <strain evidence="3 4">CCRI-19302</strain>
    </source>
</reference>
<dbReference type="EMBL" id="NOKA02000035">
    <property type="protein sequence ID" value="RDY30504.1"/>
    <property type="molecule type" value="Genomic_DNA"/>
</dbReference>
<evidence type="ECO:0000313" key="4">
    <source>
        <dbReference type="Proteomes" id="UP000216411"/>
    </source>
</evidence>
<evidence type="ECO:0000259" key="1">
    <source>
        <dbReference type="Pfam" id="PF01965"/>
    </source>
</evidence>
<evidence type="ECO:0000313" key="2">
    <source>
        <dbReference type="EMBL" id="PXV89105.1"/>
    </source>
</evidence>
<reference evidence="2 5" key="2">
    <citation type="submission" date="2018-05" db="EMBL/GenBank/DDBJ databases">
        <title>Genomic Encyclopedia of Type Strains, Phase IV (KMG-IV): sequencing the most valuable type-strain genomes for metagenomic binning, comparative biology and taxonomic classification.</title>
        <authorList>
            <person name="Goeker M."/>
        </authorList>
    </citation>
    <scope>NUCLEOTIDE SEQUENCE [LARGE SCALE GENOMIC DNA]</scope>
    <source>
        <strain evidence="2 5">DSM 28816</strain>
    </source>
</reference>
<dbReference type="CDD" id="cd03135">
    <property type="entry name" value="GATase1_DJ-1"/>
    <property type="match status" value="1"/>
</dbReference>
<dbReference type="Proteomes" id="UP000247523">
    <property type="component" value="Unassembled WGS sequence"/>
</dbReference>
<dbReference type="SUPFAM" id="SSF52317">
    <property type="entry name" value="Class I glutamine amidotransferase-like"/>
    <property type="match status" value="1"/>
</dbReference>
<name>A0A255I5A3_9FIRM</name>
<dbReference type="InterPro" id="IPR029062">
    <property type="entry name" value="Class_I_gatase-like"/>
</dbReference>
<dbReference type="InterPro" id="IPR050325">
    <property type="entry name" value="Prot/Nucl_acid_deglycase"/>
</dbReference>
<dbReference type="InterPro" id="IPR002818">
    <property type="entry name" value="DJ-1/PfpI"/>
</dbReference>
<dbReference type="EMBL" id="QICS01000007">
    <property type="protein sequence ID" value="PXV89105.1"/>
    <property type="molecule type" value="Genomic_DNA"/>
</dbReference>
<dbReference type="InterPro" id="IPR006287">
    <property type="entry name" value="DJ-1"/>
</dbReference>
<keyword evidence="4" id="KW-1185">Reference proteome</keyword>
<dbReference type="AlphaFoldDB" id="A0A255I5A3"/>
<evidence type="ECO:0000313" key="3">
    <source>
        <dbReference type="EMBL" id="RDY30504.1"/>
    </source>
</evidence>
<reference evidence="3" key="3">
    <citation type="submission" date="2018-07" db="EMBL/GenBank/DDBJ databases">
        <authorList>
            <person name="Quirk P.G."/>
            <person name="Krulwich T.A."/>
        </authorList>
    </citation>
    <scope>NUCLEOTIDE SEQUENCE</scope>
    <source>
        <strain evidence="3">CCRI-19302</strain>
    </source>
</reference>
<dbReference type="PANTHER" id="PTHR48094:SF12">
    <property type="entry name" value="PARKINSON DISEASE PROTEIN 7 HOMOLOG"/>
    <property type="match status" value="1"/>
</dbReference>
<evidence type="ECO:0000313" key="5">
    <source>
        <dbReference type="Proteomes" id="UP000247523"/>
    </source>
</evidence>
<organism evidence="2 5">
    <name type="scientific">Lachnotalea glycerini</name>
    <dbReference type="NCBI Taxonomy" id="1763509"/>
    <lineage>
        <taxon>Bacteria</taxon>
        <taxon>Bacillati</taxon>
        <taxon>Bacillota</taxon>
        <taxon>Clostridia</taxon>
        <taxon>Lachnospirales</taxon>
        <taxon>Lachnospiraceae</taxon>
        <taxon>Lachnotalea</taxon>
    </lineage>
</organism>
<dbReference type="PANTHER" id="PTHR48094">
    <property type="entry name" value="PROTEIN/NUCLEIC ACID DEGLYCASE DJ-1-RELATED"/>
    <property type="match status" value="1"/>
</dbReference>
<feature type="domain" description="DJ-1/PfpI" evidence="1">
    <location>
        <begin position="3"/>
        <end position="164"/>
    </location>
</feature>